<organism evidence="1 2">
    <name type="scientific">Actinoplanes subglobosus</name>
    <dbReference type="NCBI Taxonomy" id="1547892"/>
    <lineage>
        <taxon>Bacteria</taxon>
        <taxon>Bacillati</taxon>
        <taxon>Actinomycetota</taxon>
        <taxon>Actinomycetes</taxon>
        <taxon>Micromonosporales</taxon>
        <taxon>Micromonosporaceae</taxon>
        <taxon>Actinoplanes</taxon>
    </lineage>
</organism>
<dbReference type="InterPro" id="IPR037140">
    <property type="entry name" value="VHL_beta_dom_sf"/>
</dbReference>
<feature type="non-terminal residue" evidence="1">
    <location>
        <position position="1"/>
    </location>
</feature>
<dbReference type="Gene3D" id="2.60.40.780">
    <property type="entry name" value="von Hippel-Lindau disease tumour suppressor, beta domain"/>
    <property type="match status" value="1"/>
</dbReference>
<dbReference type="Proteomes" id="UP001595867">
    <property type="component" value="Unassembled WGS sequence"/>
</dbReference>
<dbReference type="SUPFAM" id="SSF49468">
    <property type="entry name" value="VHL"/>
    <property type="match status" value="1"/>
</dbReference>
<proteinExistence type="predicted"/>
<gene>
    <name evidence="1" type="ORF">ACFO0C_36840</name>
</gene>
<dbReference type="EMBL" id="JBHSBL010000024">
    <property type="protein sequence ID" value="MFC4070531.1"/>
    <property type="molecule type" value="Genomic_DNA"/>
</dbReference>
<comment type="caution">
    <text evidence="1">The sequence shown here is derived from an EMBL/GenBank/DDBJ whole genome shotgun (WGS) entry which is preliminary data.</text>
</comment>
<dbReference type="RefSeq" id="WP_378071405.1">
    <property type="nucleotide sequence ID" value="NZ_JBHSBL010000024.1"/>
</dbReference>
<keyword evidence="2" id="KW-1185">Reference proteome</keyword>
<evidence type="ECO:0000313" key="1">
    <source>
        <dbReference type="EMBL" id="MFC4070531.1"/>
    </source>
</evidence>
<evidence type="ECO:0008006" key="3">
    <source>
        <dbReference type="Google" id="ProtNLM"/>
    </source>
</evidence>
<protein>
    <recommendedName>
        <fullName evidence="3">von Hippel-Lindau disease tumour suppressor beta domain-containing protein</fullName>
    </recommendedName>
</protein>
<name>A0ABV8J3G1_9ACTN</name>
<accession>A0ABV8J3G1</accession>
<sequence length="205" mass="21657">QVRHVSGCAGLVDGVGCAESFREWTGNGGDTPPGDQSSGIGYRWHYTSGKPSTAVSRDCMFTVLSPSAQRGWCILMKARKMAGTTAAGIVVAIIVAGQGSAMAAPTGFSYTGLTPAPCSKVLLSQSGDNTQVPLDITNDTEEPIKLAWRDFAGKRAQERTIAAGDSVETSLTYRKHVWEVMDKGGKCLRLFVVKPTATSASIVLN</sequence>
<evidence type="ECO:0000313" key="2">
    <source>
        <dbReference type="Proteomes" id="UP001595867"/>
    </source>
</evidence>
<dbReference type="InterPro" id="IPR036208">
    <property type="entry name" value="VHL_sf"/>
</dbReference>
<reference evidence="2" key="1">
    <citation type="journal article" date="2019" name="Int. J. Syst. Evol. Microbiol.">
        <title>The Global Catalogue of Microorganisms (GCM) 10K type strain sequencing project: providing services to taxonomists for standard genome sequencing and annotation.</title>
        <authorList>
            <consortium name="The Broad Institute Genomics Platform"/>
            <consortium name="The Broad Institute Genome Sequencing Center for Infectious Disease"/>
            <person name="Wu L."/>
            <person name="Ma J."/>
        </authorList>
    </citation>
    <scope>NUCLEOTIDE SEQUENCE [LARGE SCALE GENOMIC DNA]</scope>
    <source>
        <strain evidence="2">TBRC 5832</strain>
    </source>
</reference>